<name>A0A2N0PSF0_9GLOM</name>
<evidence type="ECO:0000313" key="6">
    <source>
        <dbReference type="Proteomes" id="UP000232722"/>
    </source>
</evidence>
<protein>
    <recommendedName>
        <fullName evidence="7">RRM domain-containing protein</fullName>
    </recommendedName>
</protein>
<gene>
    <name evidence="4" type="ORF">RhiirA1_415677</name>
    <name evidence="3" type="ORF">RhiirA5_356339</name>
</gene>
<dbReference type="Proteomes" id="UP000232722">
    <property type="component" value="Unassembled WGS sequence"/>
</dbReference>
<dbReference type="Proteomes" id="UP000232688">
    <property type="component" value="Unassembled WGS sequence"/>
</dbReference>
<dbReference type="EMBL" id="LLXJ01000435">
    <property type="protein sequence ID" value="PKC09761.1"/>
    <property type="molecule type" value="Genomic_DNA"/>
</dbReference>
<reference evidence="3 6" key="1">
    <citation type="submission" date="2016-04" db="EMBL/GenBank/DDBJ databases">
        <title>Genome analyses suggest a sexual origin of heterokaryosis in a supposedly ancient asexual fungus.</title>
        <authorList>
            <person name="Ropars J."/>
            <person name="Sedzielewska K."/>
            <person name="Noel J."/>
            <person name="Charron P."/>
            <person name="Farinelli L."/>
            <person name="Marton T."/>
            <person name="Kruger M."/>
            <person name="Pelin A."/>
            <person name="Brachmann A."/>
            <person name="Corradi N."/>
        </authorList>
    </citation>
    <scope>NUCLEOTIDE SEQUENCE [LARGE SCALE GENOMIC DNA]</scope>
    <source>
        <strain evidence="3 6">A5</strain>
    </source>
</reference>
<proteinExistence type="predicted"/>
<evidence type="ECO:0008006" key="7">
    <source>
        <dbReference type="Google" id="ProtNLM"/>
    </source>
</evidence>
<feature type="compositionally biased region" description="Basic and acidic residues" evidence="2">
    <location>
        <begin position="111"/>
        <end position="125"/>
    </location>
</feature>
<evidence type="ECO:0000256" key="1">
    <source>
        <dbReference type="SAM" id="Coils"/>
    </source>
</evidence>
<evidence type="ECO:0000313" key="3">
    <source>
        <dbReference type="EMBL" id="PKC09761.1"/>
    </source>
</evidence>
<dbReference type="AlphaFoldDB" id="A0A2N0PSF0"/>
<dbReference type="VEuPathDB" id="FungiDB:FUN_018945"/>
<accession>A0A2N0PSF0</accession>
<dbReference type="SUPFAM" id="SSF54928">
    <property type="entry name" value="RNA-binding domain, RBD"/>
    <property type="match status" value="1"/>
</dbReference>
<reference evidence="4 5" key="4">
    <citation type="submission" date="2017-10" db="EMBL/GenBank/DDBJ databases">
        <title>Genome analyses suggest a sexual origin of heterokaryosis in a supposedly ancient asexual fungus.</title>
        <authorList>
            <person name="Corradi N."/>
            <person name="Sedzielewska K."/>
            <person name="Noel J."/>
            <person name="Charron P."/>
            <person name="Farinelli L."/>
            <person name="Marton T."/>
            <person name="Kruger M."/>
            <person name="Pelin A."/>
            <person name="Brachmann A."/>
            <person name="Corradi N."/>
        </authorList>
    </citation>
    <scope>NUCLEOTIDE SEQUENCE [LARGE SCALE GENOMIC DNA]</scope>
    <source>
        <strain evidence="4 5">A1</strain>
    </source>
</reference>
<dbReference type="VEuPathDB" id="FungiDB:RhiirFUN_015404"/>
<organism evidence="3 6">
    <name type="scientific">Rhizophagus irregularis</name>
    <dbReference type="NCBI Taxonomy" id="588596"/>
    <lineage>
        <taxon>Eukaryota</taxon>
        <taxon>Fungi</taxon>
        <taxon>Fungi incertae sedis</taxon>
        <taxon>Mucoromycota</taxon>
        <taxon>Glomeromycotina</taxon>
        <taxon>Glomeromycetes</taxon>
        <taxon>Glomerales</taxon>
        <taxon>Glomeraceae</taxon>
        <taxon>Rhizophagus</taxon>
    </lineage>
</organism>
<reference evidence="3 6" key="2">
    <citation type="submission" date="2017-09" db="EMBL/GenBank/DDBJ databases">
        <title>Extensive intraspecific genome diversity in a model arbuscular mycorrhizal fungus.</title>
        <authorList>
            <person name="Chen E.C."/>
            <person name="Morin E."/>
            <person name="Beaudet D."/>
            <person name="Noel J."/>
            <person name="Ndikumana S."/>
            <person name="Charron P."/>
            <person name="St-Onge C."/>
            <person name="Giorgi J."/>
            <person name="Grigoriev I.V."/>
            <person name="Roux C."/>
            <person name="Martin F.M."/>
            <person name="Corradi N."/>
        </authorList>
    </citation>
    <scope>NUCLEOTIDE SEQUENCE [LARGE SCALE GENOMIC DNA]</scope>
    <source>
        <strain evidence="3 6">A5</strain>
    </source>
</reference>
<dbReference type="EMBL" id="LLXH01000279">
    <property type="protein sequence ID" value="PKC69444.1"/>
    <property type="molecule type" value="Genomic_DNA"/>
</dbReference>
<dbReference type="InterPro" id="IPR035979">
    <property type="entry name" value="RBD_domain_sf"/>
</dbReference>
<evidence type="ECO:0000313" key="4">
    <source>
        <dbReference type="EMBL" id="PKC69444.1"/>
    </source>
</evidence>
<keyword evidence="1" id="KW-0175">Coiled coil</keyword>
<comment type="caution">
    <text evidence="3">The sequence shown here is derived from an EMBL/GenBank/DDBJ whole genome shotgun (WGS) entry which is preliminary data.</text>
</comment>
<dbReference type="VEuPathDB" id="FungiDB:RhiirA1_415677"/>
<evidence type="ECO:0000313" key="5">
    <source>
        <dbReference type="Proteomes" id="UP000232688"/>
    </source>
</evidence>
<feature type="region of interest" description="Disordered" evidence="2">
    <location>
        <begin position="90"/>
        <end position="125"/>
    </location>
</feature>
<dbReference type="GO" id="GO:0003676">
    <property type="term" value="F:nucleic acid binding"/>
    <property type="evidence" value="ECO:0007669"/>
    <property type="project" value="InterPro"/>
</dbReference>
<sequence length="200" mass="23536">MSSKFCSEEQFLTIKKINRDQSRIIDSKQAIIEDQARLINTQQQLIDMMYENIKTLKGEINKLQSEVEDDESSSQYQRRNHYHNHYHNQRRYRQNTSHGSEHSIENVSSNDLEHEDRYENNGDSEHNGYRVLLRNIKNSISLKMVKNQLERAYGPIYDIEPDQQNKSLAYAYFENLQHSSKALEDGRIKVDAVNVIISSK</sequence>
<reference evidence="4 5" key="3">
    <citation type="submission" date="2017-10" db="EMBL/GenBank/DDBJ databases">
        <title>Extensive intraspecific genome diversity in a model arbuscular mycorrhizal fungus.</title>
        <authorList>
            <person name="Chen E.C.H."/>
            <person name="Morin E."/>
            <person name="Baudet D."/>
            <person name="Noel J."/>
            <person name="Ndikumana S."/>
            <person name="Charron P."/>
            <person name="St-Onge C."/>
            <person name="Giorgi J."/>
            <person name="Grigoriev I.V."/>
            <person name="Roux C."/>
            <person name="Martin F.M."/>
            <person name="Corradi N."/>
        </authorList>
    </citation>
    <scope>NUCLEOTIDE SEQUENCE [LARGE SCALE GENOMIC DNA]</scope>
    <source>
        <strain evidence="4 5">A1</strain>
    </source>
</reference>
<feature type="coiled-coil region" evidence="1">
    <location>
        <begin position="46"/>
        <end position="73"/>
    </location>
</feature>
<evidence type="ECO:0000256" key="2">
    <source>
        <dbReference type="SAM" id="MobiDB-lite"/>
    </source>
</evidence>